<feature type="compositionally biased region" description="Basic and acidic residues" evidence="1">
    <location>
        <begin position="1"/>
        <end position="13"/>
    </location>
</feature>
<keyword evidence="3" id="KW-1185">Reference proteome</keyword>
<comment type="caution">
    <text evidence="2">The sequence shown here is derived from an EMBL/GenBank/DDBJ whole genome shotgun (WGS) entry which is preliminary data.</text>
</comment>
<accession>A0ABN9XC68</accession>
<name>A0ABN9XC68_9DINO</name>
<feature type="compositionally biased region" description="Low complexity" evidence="1">
    <location>
        <begin position="329"/>
        <end position="341"/>
    </location>
</feature>
<feature type="compositionally biased region" description="Basic and acidic residues" evidence="1">
    <location>
        <begin position="61"/>
        <end position="71"/>
    </location>
</feature>
<dbReference type="Proteomes" id="UP001189429">
    <property type="component" value="Unassembled WGS sequence"/>
</dbReference>
<organism evidence="2 3">
    <name type="scientific">Prorocentrum cordatum</name>
    <dbReference type="NCBI Taxonomy" id="2364126"/>
    <lineage>
        <taxon>Eukaryota</taxon>
        <taxon>Sar</taxon>
        <taxon>Alveolata</taxon>
        <taxon>Dinophyceae</taxon>
        <taxon>Prorocentrales</taxon>
        <taxon>Prorocentraceae</taxon>
        <taxon>Prorocentrum</taxon>
    </lineage>
</organism>
<protein>
    <submittedName>
        <fullName evidence="2">Uncharacterized protein</fullName>
    </submittedName>
</protein>
<gene>
    <name evidence="2" type="ORF">PCOR1329_LOCUS75413</name>
</gene>
<feature type="region of interest" description="Disordered" evidence="1">
    <location>
        <begin position="1"/>
        <end position="95"/>
    </location>
</feature>
<sequence>PPVPGRAEREPRARAAVGAQGRVEHGGPALGADLQAEGTPASEGRVPGRSLADIAAACQAKRADSLEKGPEARPAGRPRHLAPLRGDAPREAKRPRDAVAFDRQLFRVATTSLDQGALRANAAKMLRTMLEQRLVPDGDTQRQLLVSLDGKLPDDLNEAFWSLQEQGCVLSRAVLCSLMVLVVVRKAPLRTLQLYRDLVSASGEHAPDRAACNAALCALAQFGQADEGMACRRATTPSASSSRRARLAGCTRRRRCSSTISRARNPWRGTGPSPRTTSGTLPRRRSPTDPLRAHSQMAPPRTAGAELSSSLAHPLIRRQGFFPHPRPLLHPSSSSHSFSSPATPIPCRSAGACGPASWTSQVASDAGV</sequence>
<feature type="region of interest" description="Disordered" evidence="1">
    <location>
        <begin position="322"/>
        <end position="368"/>
    </location>
</feature>
<feature type="compositionally biased region" description="Polar residues" evidence="1">
    <location>
        <begin position="357"/>
        <end position="368"/>
    </location>
</feature>
<proteinExistence type="predicted"/>
<feature type="compositionally biased region" description="Low complexity" evidence="1">
    <location>
        <begin position="257"/>
        <end position="281"/>
    </location>
</feature>
<evidence type="ECO:0000313" key="2">
    <source>
        <dbReference type="EMBL" id="CAK0897145.1"/>
    </source>
</evidence>
<feature type="region of interest" description="Disordered" evidence="1">
    <location>
        <begin position="235"/>
        <end position="309"/>
    </location>
</feature>
<dbReference type="EMBL" id="CAUYUJ010020283">
    <property type="protein sequence ID" value="CAK0897145.1"/>
    <property type="molecule type" value="Genomic_DNA"/>
</dbReference>
<evidence type="ECO:0000256" key="1">
    <source>
        <dbReference type="SAM" id="MobiDB-lite"/>
    </source>
</evidence>
<feature type="non-terminal residue" evidence="2">
    <location>
        <position position="1"/>
    </location>
</feature>
<reference evidence="2" key="1">
    <citation type="submission" date="2023-10" db="EMBL/GenBank/DDBJ databases">
        <authorList>
            <person name="Chen Y."/>
            <person name="Shah S."/>
            <person name="Dougan E. K."/>
            <person name="Thang M."/>
            <person name="Chan C."/>
        </authorList>
    </citation>
    <scope>NUCLEOTIDE SEQUENCE [LARGE SCALE GENOMIC DNA]</scope>
</reference>
<evidence type="ECO:0000313" key="3">
    <source>
        <dbReference type="Proteomes" id="UP001189429"/>
    </source>
</evidence>
<feature type="compositionally biased region" description="Basic residues" evidence="1">
    <location>
        <begin position="243"/>
        <end position="256"/>
    </location>
</feature>